<organism evidence="7 8">
    <name type="scientific">Salana multivorans</name>
    <dbReference type="NCBI Taxonomy" id="120377"/>
    <lineage>
        <taxon>Bacteria</taxon>
        <taxon>Bacillati</taxon>
        <taxon>Actinomycetota</taxon>
        <taxon>Actinomycetes</taxon>
        <taxon>Micrococcales</taxon>
        <taxon>Beutenbergiaceae</taxon>
        <taxon>Salana</taxon>
    </lineage>
</organism>
<protein>
    <submittedName>
        <fullName evidence="7">Molecular chaperone HtpG</fullName>
    </submittedName>
</protein>
<keyword evidence="8" id="KW-1185">Reference proteome</keyword>
<evidence type="ECO:0000256" key="4">
    <source>
        <dbReference type="ARBA" id="ARBA00023186"/>
    </source>
</evidence>
<feature type="compositionally biased region" description="Low complexity" evidence="6">
    <location>
        <begin position="59"/>
        <end position="71"/>
    </location>
</feature>
<feature type="binding site" evidence="5">
    <location>
        <position position="94"/>
    </location>
    <ligand>
        <name>ATP</name>
        <dbReference type="ChEBI" id="CHEBI:30616"/>
    </ligand>
</feature>
<gene>
    <name evidence="7" type="ORF">EDD28_0253</name>
</gene>
<reference evidence="7 8" key="1">
    <citation type="submission" date="2018-11" db="EMBL/GenBank/DDBJ databases">
        <title>Sequencing the genomes of 1000 actinobacteria strains.</title>
        <authorList>
            <person name="Klenk H.-P."/>
        </authorList>
    </citation>
    <scope>NUCLEOTIDE SEQUENCE [LARGE SCALE GENOMIC DNA]</scope>
    <source>
        <strain evidence="7 8">DSM 13521</strain>
    </source>
</reference>
<dbReference type="GO" id="GO:0016887">
    <property type="term" value="F:ATP hydrolysis activity"/>
    <property type="evidence" value="ECO:0007669"/>
    <property type="project" value="InterPro"/>
</dbReference>
<dbReference type="SUPFAM" id="SSF54211">
    <property type="entry name" value="Ribosomal protein S5 domain 2-like"/>
    <property type="match status" value="1"/>
</dbReference>
<name>A0A3N2D7D7_9MICO</name>
<feature type="binding site" evidence="5">
    <location>
        <position position="30"/>
    </location>
    <ligand>
        <name>ATP</name>
        <dbReference type="ChEBI" id="CHEBI:30616"/>
    </ligand>
</feature>
<dbReference type="GO" id="GO:0005524">
    <property type="term" value="F:ATP binding"/>
    <property type="evidence" value="ECO:0007669"/>
    <property type="project" value="UniProtKB-KW"/>
</dbReference>
<evidence type="ECO:0000256" key="5">
    <source>
        <dbReference type="PIRSR" id="PIRSR002583-1"/>
    </source>
</evidence>
<dbReference type="EMBL" id="RKHQ01000001">
    <property type="protein sequence ID" value="ROR95691.1"/>
    <property type="molecule type" value="Genomic_DNA"/>
</dbReference>
<evidence type="ECO:0000313" key="7">
    <source>
        <dbReference type="EMBL" id="ROR95691.1"/>
    </source>
</evidence>
<evidence type="ECO:0000256" key="6">
    <source>
        <dbReference type="SAM" id="MobiDB-lite"/>
    </source>
</evidence>
<dbReference type="InterPro" id="IPR020575">
    <property type="entry name" value="Hsp90_N"/>
</dbReference>
<keyword evidence="3 5" id="KW-0067">ATP-binding</keyword>
<evidence type="ECO:0000256" key="3">
    <source>
        <dbReference type="ARBA" id="ARBA00022840"/>
    </source>
</evidence>
<feature type="compositionally biased region" description="Gly residues" evidence="6">
    <location>
        <begin position="72"/>
        <end position="82"/>
    </location>
</feature>
<proteinExistence type="inferred from homology"/>
<comment type="caution">
    <text evidence="7">The sequence shown here is derived from an EMBL/GenBank/DDBJ whole genome shotgun (WGS) entry which is preliminary data.</text>
</comment>
<accession>A0A3N2D7D7</accession>
<evidence type="ECO:0000256" key="1">
    <source>
        <dbReference type="ARBA" id="ARBA00008239"/>
    </source>
</evidence>
<dbReference type="Gene3D" id="3.30.230.80">
    <property type="match status" value="1"/>
</dbReference>
<dbReference type="Gene3D" id="3.30.565.10">
    <property type="entry name" value="Histidine kinase-like ATPase, C-terminal domain"/>
    <property type="match status" value="1"/>
</dbReference>
<evidence type="ECO:0000313" key="8">
    <source>
        <dbReference type="Proteomes" id="UP000275356"/>
    </source>
</evidence>
<feature type="binding site" evidence="5">
    <location>
        <position position="34"/>
    </location>
    <ligand>
        <name>ATP</name>
        <dbReference type="ChEBI" id="CHEBI:30616"/>
    </ligand>
</feature>
<dbReference type="Proteomes" id="UP000275356">
    <property type="component" value="Unassembled WGS sequence"/>
</dbReference>
<dbReference type="PANTHER" id="PTHR11528">
    <property type="entry name" value="HEAT SHOCK PROTEIN 90 FAMILY MEMBER"/>
    <property type="match status" value="1"/>
</dbReference>
<dbReference type="SUPFAM" id="SSF55874">
    <property type="entry name" value="ATPase domain of HSP90 chaperone/DNA topoisomerase II/histidine kinase"/>
    <property type="match status" value="1"/>
</dbReference>
<sequence length="638" mass="68460">MTQTFQVDLRGMVDLLARHLYSGPRVYVRELLQNAVDAVTARRELDPDAPARVRITALPGGPQVPGSPVAPGGAGGPDLVGAPGSGGPMLEVTDTGVGLTFAEATELLATIGRSSKRDADLGLGRAEYIGQFGIGMLAAFMVADTIEVVSRSARPGASVVRWTGHDDGTFEIEEVTDPVDDLDPADVPVGSRVRLRARRDAEHWLSVETVTALATEFGELLPIDVAVLQPAGGELLTRRITHEAPWRATHETQSARTQALVRYCEETFGFTPIGHIDLAVPLAGVTGVAFILPSAVAPGSGRHRVYVKRMLLGTRVDSLLPDWAFFVRAVVDADGLSPTASREDLHTDEVLLATQEALAAQLKTWATETLASGSNLARRFIETHHLALRSLALSDDDMLDLAARVLPFETTDGPTTLADLAEHGDVVYTSTREAYQRVAAVARAQGLVVANAGYVYDADLLARLARRPGWSVRELATDDLVQVLRPLVPQRELEVIDAIEAARELLAQEDCDVLVREFAPDDVPAMLLRDREGEHQRALAREKAEADTVWGGVLAAFERPARSRRLVLNDTSQLVRRLLAAPRGEVFAAGVRALYLTALMLAGDGLRGREVSHLNGALGVLLSAGLTAQSGPRGEDVA</sequence>
<dbReference type="InterPro" id="IPR036890">
    <property type="entry name" value="HATPase_C_sf"/>
</dbReference>
<evidence type="ECO:0000256" key="2">
    <source>
        <dbReference type="ARBA" id="ARBA00022741"/>
    </source>
</evidence>
<dbReference type="PIRSF" id="PIRSF002583">
    <property type="entry name" value="Hsp90"/>
    <property type="match status" value="1"/>
</dbReference>
<comment type="similarity">
    <text evidence="1">Belongs to the heat shock protein 90 family.</text>
</comment>
<dbReference type="PRINTS" id="PR00775">
    <property type="entry name" value="HEATSHOCK90"/>
</dbReference>
<dbReference type="OrthoDB" id="9802640at2"/>
<dbReference type="NCBIfam" id="NF010683">
    <property type="entry name" value="PRK14083.1"/>
    <property type="match status" value="1"/>
</dbReference>
<keyword evidence="4" id="KW-0143">Chaperone</keyword>
<dbReference type="RefSeq" id="WP_123737977.1">
    <property type="nucleotide sequence ID" value="NZ_RKHQ01000001.1"/>
</dbReference>
<dbReference type="GO" id="GO:0051082">
    <property type="term" value="F:unfolded protein binding"/>
    <property type="evidence" value="ECO:0007669"/>
    <property type="project" value="InterPro"/>
</dbReference>
<dbReference type="InterPro" id="IPR020568">
    <property type="entry name" value="Ribosomal_Su5_D2-typ_SF"/>
</dbReference>
<dbReference type="InterPro" id="IPR001404">
    <property type="entry name" value="Hsp90_fam"/>
</dbReference>
<keyword evidence="2 5" id="KW-0547">Nucleotide-binding</keyword>
<dbReference type="GO" id="GO:0140662">
    <property type="term" value="F:ATP-dependent protein folding chaperone"/>
    <property type="evidence" value="ECO:0007669"/>
    <property type="project" value="InterPro"/>
</dbReference>
<dbReference type="AlphaFoldDB" id="A0A3N2D7D7"/>
<feature type="region of interest" description="Disordered" evidence="6">
    <location>
        <begin position="57"/>
        <end position="82"/>
    </location>
</feature>